<feature type="non-terminal residue" evidence="2">
    <location>
        <position position="55"/>
    </location>
</feature>
<feature type="region of interest" description="Disordered" evidence="1">
    <location>
        <begin position="35"/>
        <end position="55"/>
    </location>
</feature>
<evidence type="ECO:0000256" key="1">
    <source>
        <dbReference type="SAM" id="MobiDB-lite"/>
    </source>
</evidence>
<keyword evidence="3" id="KW-1185">Reference proteome</keyword>
<accession>A0A392UV22</accession>
<dbReference type="AlphaFoldDB" id="A0A392UV22"/>
<name>A0A392UV22_9FABA</name>
<feature type="region of interest" description="Disordered" evidence="1">
    <location>
        <begin position="1"/>
        <end position="21"/>
    </location>
</feature>
<evidence type="ECO:0000313" key="2">
    <source>
        <dbReference type="EMBL" id="MCI79846.1"/>
    </source>
</evidence>
<proteinExistence type="predicted"/>
<organism evidence="2 3">
    <name type="scientific">Trifolium medium</name>
    <dbReference type="NCBI Taxonomy" id="97028"/>
    <lineage>
        <taxon>Eukaryota</taxon>
        <taxon>Viridiplantae</taxon>
        <taxon>Streptophyta</taxon>
        <taxon>Embryophyta</taxon>
        <taxon>Tracheophyta</taxon>
        <taxon>Spermatophyta</taxon>
        <taxon>Magnoliopsida</taxon>
        <taxon>eudicotyledons</taxon>
        <taxon>Gunneridae</taxon>
        <taxon>Pentapetalae</taxon>
        <taxon>rosids</taxon>
        <taxon>fabids</taxon>
        <taxon>Fabales</taxon>
        <taxon>Fabaceae</taxon>
        <taxon>Papilionoideae</taxon>
        <taxon>50 kb inversion clade</taxon>
        <taxon>NPAAA clade</taxon>
        <taxon>Hologalegina</taxon>
        <taxon>IRL clade</taxon>
        <taxon>Trifolieae</taxon>
        <taxon>Trifolium</taxon>
    </lineage>
</organism>
<dbReference type="Proteomes" id="UP000265520">
    <property type="component" value="Unassembled WGS sequence"/>
</dbReference>
<evidence type="ECO:0000313" key="3">
    <source>
        <dbReference type="Proteomes" id="UP000265520"/>
    </source>
</evidence>
<comment type="caution">
    <text evidence="2">The sequence shown here is derived from an EMBL/GenBank/DDBJ whole genome shotgun (WGS) entry which is preliminary data.</text>
</comment>
<sequence length="55" mass="6325">MQHHHTTVTNLKKDNGPKNNIDMGWENVWRLGTPEEKSNHYKPTTTVTAEVVPIE</sequence>
<protein>
    <submittedName>
        <fullName evidence="2">Uncharacterized protein</fullName>
    </submittedName>
</protein>
<dbReference type="EMBL" id="LXQA010982531">
    <property type="protein sequence ID" value="MCI79846.1"/>
    <property type="molecule type" value="Genomic_DNA"/>
</dbReference>
<reference evidence="2 3" key="1">
    <citation type="journal article" date="2018" name="Front. Plant Sci.">
        <title>Red Clover (Trifolium pratense) and Zigzag Clover (T. medium) - A Picture of Genomic Similarities and Differences.</title>
        <authorList>
            <person name="Dluhosova J."/>
            <person name="Istvanek J."/>
            <person name="Nedelnik J."/>
            <person name="Repkova J."/>
        </authorList>
    </citation>
    <scope>NUCLEOTIDE SEQUENCE [LARGE SCALE GENOMIC DNA]</scope>
    <source>
        <strain evidence="3">cv. 10/8</strain>
        <tissue evidence="2">Leaf</tissue>
    </source>
</reference>